<dbReference type="KEGG" id="cben:EG339_03505"/>
<accession>A0A3G6T2U7</accession>
<protein>
    <submittedName>
        <fullName evidence="1">Uncharacterized protein</fullName>
    </submittedName>
</protein>
<reference evidence="2" key="1">
    <citation type="submission" date="2018-11" db="EMBL/GenBank/DDBJ databases">
        <title>Proposal to divide the Flavobacteriaceae and reorganize its genera based on Amino Acid Identity values calculated from whole genome sequences.</title>
        <authorList>
            <person name="Nicholson A.C."/>
            <person name="Gulvik C.A."/>
            <person name="Whitney A.M."/>
            <person name="Humrighouse B.W."/>
            <person name="Bell M."/>
            <person name="Holmes B."/>
            <person name="Steigerwalt A.G."/>
            <person name="Villarma A."/>
            <person name="Sheth M."/>
            <person name="Batra D."/>
            <person name="Pryor J."/>
            <person name="Bernardet J.-F."/>
            <person name="Hugo C."/>
            <person name="Kampfer P."/>
            <person name="Newman J."/>
            <person name="McQuiston J.R."/>
        </authorList>
    </citation>
    <scope>NUCLEOTIDE SEQUENCE [LARGE SCALE GENOMIC DNA]</scope>
    <source>
        <strain evidence="2">G0229</strain>
    </source>
</reference>
<sequence>MLMKKNLVFRVAILGTIAFSLLSCRTEDEVASSPMQTVNRFQVFTSRNGEPVNYSRGTKSFLKNTTVYMLPPIQKEHF</sequence>
<dbReference type="EMBL" id="CP033932">
    <property type="protein sequence ID" value="AZB23755.1"/>
    <property type="molecule type" value="Genomic_DNA"/>
</dbReference>
<evidence type="ECO:0000313" key="1">
    <source>
        <dbReference type="EMBL" id="AZB23755.1"/>
    </source>
</evidence>
<name>A0A3G6T2U7_9FLAO</name>
<dbReference type="Proteomes" id="UP000271193">
    <property type="component" value="Chromosome"/>
</dbReference>
<proteinExistence type="predicted"/>
<evidence type="ECO:0000313" key="2">
    <source>
        <dbReference type="Proteomes" id="UP000271193"/>
    </source>
</evidence>
<keyword evidence="2" id="KW-1185">Reference proteome</keyword>
<dbReference type="PROSITE" id="PS51257">
    <property type="entry name" value="PROKAR_LIPOPROTEIN"/>
    <property type="match status" value="1"/>
</dbReference>
<organism evidence="1 2">
    <name type="scientific">Chryseobacterium bernardetii</name>
    <dbReference type="NCBI Taxonomy" id="1241978"/>
    <lineage>
        <taxon>Bacteria</taxon>
        <taxon>Pseudomonadati</taxon>
        <taxon>Bacteroidota</taxon>
        <taxon>Flavobacteriia</taxon>
        <taxon>Flavobacteriales</taxon>
        <taxon>Weeksellaceae</taxon>
        <taxon>Chryseobacterium group</taxon>
        <taxon>Chryseobacterium</taxon>
    </lineage>
</organism>
<dbReference type="AlphaFoldDB" id="A0A3G6T2U7"/>
<gene>
    <name evidence="1" type="ORF">EG339_03505</name>
</gene>